<dbReference type="PANTHER" id="PTHR32071">
    <property type="entry name" value="TRANSCRIPTIONAL REGULATORY PROTEIN"/>
    <property type="match status" value="1"/>
</dbReference>
<protein>
    <recommendedName>
        <fullName evidence="3">Nif-specific regulatory protein</fullName>
    </recommendedName>
</protein>
<keyword evidence="9" id="KW-0010">Activator</keyword>
<dbReference type="GO" id="GO:0006355">
    <property type="term" value="P:regulation of DNA-templated transcription"/>
    <property type="evidence" value="ECO:0007669"/>
    <property type="project" value="InterPro"/>
</dbReference>
<dbReference type="Gene3D" id="3.40.50.300">
    <property type="entry name" value="P-loop containing nucleotide triphosphate hydrolases"/>
    <property type="match status" value="1"/>
</dbReference>
<dbReference type="PRINTS" id="PR00819">
    <property type="entry name" value="CBXCFQXSUPER"/>
</dbReference>
<evidence type="ECO:0000256" key="1">
    <source>
        <dbReference type="ARBA" id="ARBA00002167"/>
    </source>
</evidence>
<accession>A0A0A0HM85</accession>
<keyword evidence="10" id="KW-0804">Transcription</keyword>
<dbReference type="InterPro" id="IPR000641">
    <property type="entry name" value="CbxX/CfxQ"/>
</dbReference>
<reference evidence="12 13" key="1">
    <citation type="submission" date="2013-01" db="EMBL/GenBank/DDBJ databases">
        <authorList>
            <person name="Fiebig A."/>
            <person name="Goeker M."/>
            <person name="Klenk H.-P.P."/>
        </authorList>
    </citation>
    <scope>NUCLEOTIDE SEQUENCE [LARGE SCALE GENOMIC DNA]</scope>
    <source>
        <strain evidence="12 13">DSM 17069</strain>
    </source>
</reference>
<dbReference type="InterPro" id="IPR025944">
    <property type="entry name" value="Sigma_54_int_dom_CS"/>
</dbReference>
<evidence type="ECO:0000256" key="8">
    <source>
        <dbReference type="ARBA" id="ARBA00023125"/>
    </source>
</evidence>
<comment type="subunit">
    <text evidence="2">Interacts with sigma-54.</text>
</comment>
<evidence type="ECO:0000256" key="9">
    <source>
        <dbReference type="ARBA" id="ARBA00023159"/>
    </source>
</evidence>
<keyword evidence="4" id="KW-0547">Nucleotide-binding</keyword>
<dbReference type="InterPro" id="IPR002197">
    <property type="entry name" value="HTH_Fis"/>
</dbReference>
<dbReference type="PANTHER" id="PTHR32071:SF57">
    <property type="entry name" value="C4-DICARBOXYLATE TRANSPORT TRANSCRIPTIONAL REGULATORY PROTEIN DCTD"/>
    <property type="match status" value="1"/>
</dbReference>
<keyword evidence="8" id="KW-0238">DNA-binding</keyword>
<dbReference type="eggNOG" id="COG3829">
    <property type="taxonomic scope" value="Bacteria"/>
</dbReference>
<evidence type="ECO:0000313" key="13">
    <source>
        <dbReference type="Proteomes" id="UP000030021"/>
    </source>
</evidence>
<dbReference type="PROSITE" id="PS00688">
    <property type="entry name" value="SIGMA54_INTERACT_3"/>
    <property type="match status" value="1"/>
</dbReference>
<dbReference type="Pfam" id="PF00158">
    <property type="entry name" value="Sigma54_activat"/>
    <property type="match status" value="1"/>
</dbReference>
<dbReference type="InterPro" id="IPR027417">
    <property type="entry name" value="P-loop_NTPase"/>
</dbReference>
<keyword evidence="7" id="KW-0805">Transcription regulation</keyword>
<keyword evidence="6" id="KW-0902">Two-component regulatory system</keyword>
<dbReference type="InterPro" id="IPR002078">
    <property type="entry name" value="Sigma_54_int"/>
</dbReference>
<dbReference type="GO" id="GO:0005524">
    <property type="term" value="F:ATP binding"/>
    <property type="evidence" value="ECO:0007669"/>
    <property type="project" value="UniProtKB-KW"/>
</dbReference>
<evidence type="ECO:0000256" key="4">
    <source>
        <dbReference type="ARBA" id="ARBA00022741"/>
    </source>
</evidence>
<dbReference type="HOGENOM" id="CLU_000445_0_7_5"/>
<dbReference type="InterPro" id="IPR003593">
    <property type="entry name" value="AAA+_ATPase"/>
</dbReference>
<name>A0A0A0HM85_9RHOB</name>
<dbReference type="AlphaFoldDB" id="A0A0A0HM85"/>
<dbReference type="SMART" id="SM00382">
    <property type="entry name" value="AAA"/>
    <property type="match status" value="1"/>
</dbReference>
<evidence type="ECO:0000256" key="5">
    <source>
        <dbReference type="ARBA" id="ARBA00022840"/>
    </source>
</evidence>
<comment type="caution">
    <text evidence="12">The sequence shown here is derived from an EMBL/GenBank/DDBJ whole genome shotgun (WGS) entry which is preliminary data.</text>
</comment>
<dbReference type="STRING" id="215743.ROSMUCSMR3_03212"/>
<evidence type="ECO:0000256" key="6">
    <source>
        <dbReference type="ARBA" id="ARBA00023012"/>
    </source>
</evidence>
<evidence type="ECO:0000313" key="12">
    <source>
        <dbReference type="EMBL" id="KGM87789.1"/>
    </source>
</evidence>
<dbReference type="CDD" id="cd00009">
    <property type="entry name" value="AAA"/>
    <property type="match status" value="1"/>
</dbReference>
<comment type="function">
    <text evidence="1">Required for activation of most nif operons, which are directly involved in nitrogen fixation.</text>
</comment>
<dbReference type="PRINTS" id="PR01590">
    <property type="entry name" value="HTHFIS"/>
</dbReference>
<dbReference type="PROSITE" id="PS50045">
    <property type="entry name" value="SIGMA54_INTERACT_4"/>
    <property type="match status" value="1"/>
</dbReference>
<feature type="domain" description="Sigma-54 factor interaction" evidence="11">
    <location>
        <begin position="40"/>
        <end position="265"/>
    </location>
</feature>
<sequence length="372" mass="40759">MLLLRMYILKHTGLQRMTSYWPTSSITEQFPIDLRLDAVLVGDTPVMRRLKQAISIIAPSDVPVLINGPTGAGKEVVANAMHLMSGRTGPMIPVNCGAIPADLLESELFGHEKGSFTGATAQRIGLIEQAEGGTLFLDEIGETPLHVQVKLLRALETQTIQRVGGGAPIPVNFRLLSATHRDLQQEVAQKRFREDLLFRIEVFSLCVPALCEHAEDIPQILRSMEQGSRGGSTLQLTPCALALLMAQEWPGNVRELRNFHDRAQILFRNRTITEEEARIALAPRLSFVGGAPAVAEPVVDAVPEGVTDLKAMLAGSGTLDLRTMLQRVEVKVIQSALELSEGRVTRAAEMLRLKRTTLISRMQKLGLESDGL</sequence>
<dbReference type="FunFam" id="3.40.50.300:FF:000006">
    <property type="entry name" value="DNA-binding transcriptional regulator NtrC"/>
    <property type="match status" value="1"/>
</dbReference>
<dbReference type="GO" id="GO:0000160">
    <property type="term" value="P:phosphorelay signal transduction system"/>
    <property type="evidence" value="ECO:0007669"/>
    <property type="project" value="UniProtKB-KW"/>
</dbReference>
<evidence type="ECO:0000256" key="2">
    <source>
        <dbReference type="ARBA" id="ARBA00011135"/>
    </source>
</evidence>
<proteinExistence type="predicted"/>
<dbReference type="InterPro" id="IPR025943">
    <property type="entry name" value="Sigma_54_int_dom_ATP-bd_2"/>
</dbReference>
<dbReference type="EMBL" id="AONH01000013">
    <property type="protein sequence ID" value="KGM87789.1"/>
    <property type="molecule type" value="Genomic_DNA"/>
</dbReference>
<dbReference type="SUPFAM" id="SSF52540">
    <property type="entry name" value="P-loop containing nucleoside triphosphate hydrolases"/>
    <property type="match status" value="1"/>
</dbReference>
<gene>
    <name evidence="12" type="ORF">rosmuc_02527</name>
</gene>
<dbReference type="InterPro" id="IPR058031">
    <property type="entry name" value="AAA_lid_NorR"/>
</dbReference>
<dbReference type="Pfam" id="PF02954">
    <property type="entry name" value="HTH_8"/>
    <property type="match status" value="1"/>
</dbReference>
<dbReference type="GO" id="GO:0043565">
    <property type="term" value="F:sequence-specific DNA binding"/>
    <property type="evidence" value="ECO:0007669"/>
    <property type="project" value="InterPro"/>
</dbReference>
<evidence type="ECO:0000259" key="11">
    <source>
        <dbReference type="PROSITE" id="PS50045"/>
    </source>
</evidence>
<organism evidence="12 13">
    <name type="scientific">Roseovarius mucosus DSM 17069</name>
    <dbReference type="NCBI Taxonomy" id="1288298"/>
    <lineage>
        <taxon>Bacteria</taxon>
        <taxon>Pseudomonadati</taxon>
        <taxon>Pseudomonadota</taxon>
        <taxon>Alphaproteobacteria</taxon>
        <taxon>Rhodobacterales</taxon>
        <taxon>Roseobacteraceae</taxon>
        <taxon>Roseovarius</taxon>
    </lineage>
</organism>
<dbReference type="PATRIC" id="fig|1288298.3.peg.2539"/>
<dbReference type="SUPFAM" id="SSF46689">
    <property type="entry name" value="Homeodomain-like"/>
    <property type="match status" value="1"/>
</dbReference>
<dbReference type="Gene3D" id="1.10.8.60">
    <property type="match status" value="1"/>
</dbReference>
<evidence type="ECO:0000256" key="3">
    <source>
        <dbReference type="ARBA" id="ARBA00015308"/>
    </source>
</evidence>
<evidence type="ECO:0000256" key="10">
    <source>
        <dbReference type="ARBA" id="ARBA00023163"/>
    </source>
</evidence>
<dbReference type="PROSITE" id="PS00676">
    <property type="entry name" value="SIGMA54_INTERACT_2"/>
    <property type="match status" value="1"/>
</dbReference>
<dbReference type="InterPro" id="IPR009057">
    <property type="entry name" value="Homeodomain-like_sf"/>
</dbReference>
<dbReference type="Pfam" id="PF25601">
    <property type="entry name" value="AAA_lid_14"/>
    <property type="match status" value="1"/>
</dbReference>
<evidence type="ECO:0000256" key="7">
    <source>
        <dbReference type="ARBA" id="ARBA00023015"/>
    </source>
</evidence>
<dbReference type="Proteomes" id="UP000030021">
    <property type="component" value="Unassembled WGS sequence"/>
</dbReference>
<keyword evidence="5" id="KW-0067">ATP-binding</keyword>
<dbReference type="Gene3D" id="1.10.10.60">
    <property type="entry name" value="Homeodomain-like"/>
    <property type="match status" value="1"/>
</dbReference>